<sequence>MTTAAVTHLSAIVAATGDAVAKDETKAHVVFRAKAQAHDAVASTVSLGKYSVEVDEPPALGGYNAAPNPVEYYLASLLSCHVVTYRFWAERLGIVVDDIKARAEGDLDVRGFFGFDDAVRPGFGEVRVVVTITGPESRERYLELHAAAEAHCPVLDLTRNPTPVVSVLETPESND</sequence>
<dbReference type="PANTHER" id="PTHR35368">
    <property type="entry name" value="HYDROPEROXIDE REDUCTASE"/>
    <property type="match status" value="1"/>
</dbReference>
<dbReference type="InterPro" id="IPR052924">
    <property type="entry name" value="OsmC/Ohr_hydroprdx_reductase"/>
</dbReference>
<dbReference type="InterPro" id="IPR003718">
    <property type="entry name" value="OsmC/Ohr_fam"/>
</dbReference>
<dbReference type="PANTHER" id="PTHR35368:SF1">
    <property type="entry name" value="HYDROPEROXIDE REDUCTASE"/>
    <property type="match status" value="1"/>
</dbReference>
<evidence type="ECO:0000313" key="2">
    <source>
        <dbReference type="Proteomes" id="UP000286208"/>
    </source>
</evidence>
<dbReference type="EMBL" id="RKLP01000005">
    <property type="protein sequence ID" value="RVW09533.1"/>
    <property type="molecule type" value="Genomic_DNA"/>
</dbReference>
<name>A0A438BET2_9NOCA</name>
<proteinExistence type="predicted"/>
<accession>A0A438BET2</accession>
<reference evidence="1 2" key="1">
    <citation type="submission" date="2018-11" db="EMBL/GenBank/DDBJ databases">
        <title>Rhodococcus spongicola sp. nov. and Rhodococcus xishaensis sp. nov. from marine sponges.</title>
        <authorList>
            <person name="Li L."/>
            <person name="Lin H.W."/>
        </authorList>
    </citation>
    <scope>NUCLEOTIDE SEQUENCE [LARGE SCALE GENOMIC DNA]</scope>
    <source>
        <strain evidence="1 2">CCTCC AB2014297</strain>
    </source>
</reference>
<dbReference type="OrthoDB" id="9811389at2"/>
<dbReference type="Pfam" id="PF02566">
    <property type="entry name" value="OsmC"/>
    <property type="match status" value="1"/>
</dbReference>
<dbReference type="SUPFAM" id="SSF82784">
    <property type="entry name" value="OsmC-like"/>
    <property type="match status" value="1"/>
</dbReference>
<keyword evidence="2" id="KW-1185">Reference proteome</keyword>
<dbReference type="Proteomes" id="UP000286208">
    <property type="component" value="Unassembled WGS sequence"/>
</dbReference>
<protein>
    <submittedName>
        <fullName evidence="1">OsmC family peroxiredoxin</fullName>
    </submittedName>
</protein>
<dbReference type="RefSeq" id="WP_127916341.1">
    <property type="nucleotide sequence ID" value="NZ_RKLP01000005.1"/>
</dbReference>
<evidence type="ECO:0000313" key="1">
    <source>
        <dbReference type="EMBL" id="RVW09533.1"/>
    </source>
</evidence>
<dbReference type="InterPro" id="IPR015946">
    <property type="entry name" value="KH_dom-like_a/b"/>
</dbReference>
<dbReference type="AlphaFoldDB" id="A0A438BET2"/>
<dbReference type="InterPro" id="IPR036102">
    <property type="entry name" value="OsmC/Ohrsf"/>
</dbReference>
<dbReference type="Gene3D" id="3.30.300.20">
    <property type="match status" value="1"/>
</dbReference>
<gene>
    <name evidence="1" type="ORF">EGT67_12245</name>
</gene>
<comment type="caution">
    <text evidence="1">The sequence shown here is derived from an EMBL/GenBank/DDBJ whole genome shotgun (WGS) entry which is preliminary data.</text>
</comment>
<organism evidence="1 2">
    <name type="scientific">Prescottella agglutinans</name>
    <dbReference type="NCBI Taxonomy" id="1644129"/>
    <lineage>
        <taxon>Bacteria</taxon>
        <taxon>Bacillati</taxon>
        <taxon>Actinomycetota</taxon>
        <taxon>Actinomycetes</taxon>
        <taxon>Mycobacteriales</taxon>
        <taxon>Nocardiaceae</taxon>
        <taxon>Prescottella</taxon>
    </lineage>
</organism>